<keyword evidence="4 7" id="KW-0812">Transmembrane</keyword>
<accession>A0A7V3YKL1</accession>
<comment type="caution">
    <text evidence="9">The sequence shown here is derived from an EMBL/GenBank/DDBJ whole genome shotgun (WGS) entry which is preliminary data.</text>
</comment>
<evidence type="ECO:0000256" key="5">
    <source>
        <dbReference type="ARBA" id="ARBA00022989"/>
    </source>
</evidence>
<dbReference type="InterPro" id="IPR035906">
    <property type="entry name" value="MetI-like_sf"/>
</dbReference>
<dbReference type="InterPro" id="IPR051393">
    <property type="entry name" value="ABC_transporter_permease"/>
</dbReference>
<dbReference type="EMBL" id="DTEN01000074">
    <property type="protein sequence ID" value="HGI74410.1"/>
    <property type="molecule type" value="Genomic_DNA"/>
</dbReference>
<dbReference type="InterPro" id="IPR000515">
    <property type="entry name" value="MetI-like"/>
</dbReference>
<feature type="domain" description="ABC transmembrane type-1" evidence="8">
    <location>
        <begin position="72"/>
        <end position="283"/>
    </location>
</feature>
<dbReference type="GO" id="GO:0055085">
    <property type="term" value="P:transmembrane transport"/>
    <property type="evidence" value="ECO:0007669"/>
    <property type="project" value="InterPro"/>
</dbReference>
<proteinExistence type="inferred from homology"/>
<feature type="transmembrane region" description="Helical" evidence="7">
    <location>
        <begin position="269"/>
        <end position="286"/>
    </location>
</feature>
<evidence type="ECO:0000256" key="7">
    <source>
        <dbReference type="RuleBase" id="RU363032"/>
    </source>
</evidence>
<organism evidence="9">
    <name type="scientific">Candidatus Caldatribacterium californiense</name>
    <dbReference type="NCBI Taxonomy" id="1454726"/>
    <lineage>
        <taxon>Bacteria</taxon>
        <taxon>Pseudomonadati</taxon>
        <taxon>Atribacterota</taxon>
        <taxon>Atribacteria</taxon>
        <taxon>Atribacterales</taxon>
        <taxon>Candidatus Caldatribacteriaceae</taxon>
        <taxon>Candidatus Caldatribacterium</taxon>
    </lineage>
</organism>
<feature type="transmembrane region" description="Helical" evidence="7">
    <location>
        <begin position="157"/>
        <end position="184"/>
    </location>
</feature>
<evidence type="ECO:0000256" key="6">
    <source>
        <dbReference type="ARBA" id="ARBA00023136"/>
    </source>
</evidence>
<feature type="transmembrane region" description="Helical" evidence="7">
    <location>
        <begin position="78"/>
        <end position="97"/>
    </location>
</feature>
<evidence type="ECO:0000313" key="9">
    <source>
        <dbReference type="EMBL" id="HGI74410.1"/>
    </source>
</evidence>
<dbReference type="Gene3D" id="1.10.3720.10">
    <property type="entry name" value="MetI-like"/>
    <property type="match status" value="1"/>
</dbReference>
<gene>
    <name evidence="9" type="ORF">ENU96_01830</name>
</gene>
<protein>
    <submittedName>
        <fullName evidence="9">Sugar ABC transporter permease</fullName>
    </submittedName>
</protein>
<feature type="transmembrane region" description="Helical" evidence="7">
    <location>
        <begin position="12"/>
        <end position="39"/>
    </location>
</feature>
<dbReference type="PANTHER" id="PTHR30193:SF37">
    <property type="entry name" value="INNER MEMBRANE ABC TRANSPORTER PERMEASE PROTEIN YCJO"/>
    <property type="match status" value="1"/>
</dbReference>
<name>A0A7V3YKL1_9BACT</name>
<evidence type="ECO:0000259" key="8">
    <source>
        <dbReference type="PROSITE" id="PS50928"/>
    </source>
</evidence>
<evidence type="ECO:0000256" key="4">
    <source>
        <dbReference type="ARBA" id="ARBA00022692"/>
    </source>
</evidence>
<evidence type="ECO:0000256" key="2">
    <source>
        <dbReference type="ARBA" id="ARBA00022448"/>
    </source>
</evidence>
<reference evidence="9" key="1">
    <citation type="journal article" date="2020" name="mSystems">
        <title>Genome- and Community-Level Interaction Insights into Carbon Utilization and Element Cycling Functions of Hydrothermarchaeota in Hydrothermal Sediment.</title>
        <authorList>
            <person name="Zhou Z."/>
            <person name="Liu Y."/>
            <person name="Xu W."/>
            <person name="Pan J."/>
            <person name="Luo Z.H."/>
            <person name="Li M."/>
        </authorList>
    </citation>
    <scope>NUCLEOTIDE SEQUENCE [LARGE SCALE GENOMIC DNA]</scope>
    <source>
        <strain evidence="9">SpSt-716</strain>
    </source>
</reference>
<comment type="subcellular location">
    <subcellularLocation>
        <location evidence="1 7">Cell membrane</location>
        <topology evidence="1 7">Multi-pass membrane protein</topology>
    </subcellularLocation>
</comment>
<keyword evidence="5 7" id="KW-1133">Transmembrane helix</keyword>
<keyword evidence="6 7" id="KW-0472">Membrane</keyword>
<feature type="transmembrane region" description="Helical" evidence="7">
    <location>
        <begin position="109"/>
        <end position="137"/>
    </location>
</feature>
<dbReference type="AlphaFoldDB" id="A0A7V3YKL1"/>
<dbReference type="Pfam" id="PF00528">
    <property type="entry name" value="BPD_transp_1"/>
    <property type="match status" value="1"/>
</dbReference>
<comment type="similarity">
    <text evidence="7">Belongs to the binding-protein-dependent transport system permease family.</text>
</comment>
<dbReference type="SUPFAM" id="SSF161098">
    <property type="entry name" value="MetI-like"/>
    <property type="match status" value="1"/>
</dbReference>
<dbReference type="PANTHER" id="PTHR30193">
    <property type="entry name" value="ABC TRANSPORTER PERMEASE PROTEIN"/>
    <property type="match status" value="1"/>
</dbReference>
<feature type="transmembrane region" description="Helical" evidence="7">
    <location>
        <begin position="205"/>
        <end position="223"/>
    </location>
</feature>
<dbReference type="CDD" id="cd06261">
    <property type="entry name" value="TM_PBP2"/>
    <property type="match status" value="1"/>
</dbReference>
<dbReference type="PROSITE" id="PS50928">
    <property type="entry name" value="ABC_TM1"/>
    <property type="match status" value="1"/>
</dbReference>
<dbReference type="GO" id="GO:0005886">
    <property type="term" value="C:plasma membrane"/>
    <property type="evidence" value="ECO:0007669"/>
    <property type="project" value="UniProtKB-SubCell"/>
</dbReference>
<evidence type="ECO:0000256" key="3">
    <source>
        <dbReference type="ARBA" id="ARBA00022475"/>
    </source>
</evidence>
<keyword evidence="2 7" id="KW-0813">Transport</keyword>
<evidence type="ECO:0000256" key="1">
    <source>
        <dbReference type="ARBA" id="ARBA00004651"/>
    </source>
</evidence>
<sequence>MVSEKTPFGKVGTYLLFAGPTTFAFFTVVILPFLFGVYLTLTNWNGLSATYVFVGLKNYRMVFEDRAFWSSFGLTLRYVAYTVVLTNVIAFTLAYLLTSGIRGQNFLRAGFFVPNLIGGIVLGLIWRFVFSNVLVYVGKRFGWELFLRSWLAHPDKAFWALVIVSVWQSSGYMMVIYIAGLMGIPKDLVEAATIEGATGLQRLRYVILPLLTPFTTVCIFLSLQRGFIVYDLNKALTEGGPYKSTELVAMHVYEKAFLAQQYEIGQSEAFFLFAMIVGVTLAQVYLGKRLEVEQ</sequence>
<keyword evidence="3" id="KW-1003">Cell membrane</keyword>